<reference evidence="3" key="1">
    <citation type="submission" date="2021-02" db="EMBL/GenBank/DDBJ databases">
        <authorList>
            <person name="Nowell W R."/>
        </authorList>
    </citation>
    <scope>NUCLEOTIDE SEQUENCE</scope>
</reference>
<feature type="compositionally biased region" description="Low complexity" evidence="1">
    <location>
        <begin position="632"/>
        <end position="647"/>
    </location>
</feature>
<comment type="caution">
    <text evidence="3">The sequence shown here is derived from an EMBL/GenBank/DDBJ whole genome shotgun (WGS) entry which is preliminary data.</text>
</comment>
<name>A0A815CC37_9BILA</name>
<evidence type="ECO:0000313" key="5">
    <source>
        <dbReference type="Proteomes" id="UP000663829"/>
    </source>
</evidence>
<dbReference type="EMBL" id="CAJOBC010028194">
    <property type="protein sequence ID" value="CAF4077636.1"/>
    <property type="molecule type" value="Genomic_DNA"/>
</dbReference>
<feature type="compositionally biased region" description="Polar residues" evidence="1">
    <location>
        <begin position="854"/>
        <end position="864"/>
    </location>
</feature>
<feature type="compositionally biased region" description="Low complexity" evidence="1">
    <location>
        <begin position="865"/>
        <end position="882"/>
    </location>
</feature>
<feature type="compositionally biased region" description="Polar residues" evidence="1">
    <location>
        <begin position="824"/>
        <end position="846"/>
    </location>
</feature>
<dbReference type="EMBL" id="CAJNOQ010011645">
    <property type="protein sequence ID" value="CAF1281690.1"/>
    <property type="molecule type" value="Genomic_DNA"/>
</dbReference>
<sequence>MGNANYMLLKGFISVLQRIAHFSDTNGMTPFNLGLCVSNSLFKTETTTITSGKQDADVMSSIVEFLIHNCTILFGNDILTCIQDKLIIINQQRNNHNEENLSNQLPPTASSIESLDEVESSPYLPVVNRSRDSGLAASDQPFNDDSSEISEYILRTNPLSNSRTTRYDTFRRMKNFNESKHHQPSIPITNEFHSNDSKLLKKDISLLSSNKKSETIDLLLSNNNNDKPNWAQCVECGNGCVLNSLNIIMNNNSNTNNSKVDVIRRRSSKSKYSYKPSNKFLEREKLTKINMSTSDESDNNNNTATTTTTTTTTLNPNESLCSTRSSSTSKLKRSKSLSRNSSIGSVEHQLQQQNKKTNTTTNINDVKRTSSLKHFYHHRSLSSDDADEDDNNDDISAQKKLIKQYNIDDLSRTLIKQHVTTTSDRHARLKISQMGAISIESDQDDEKSLQTRPTYKEQKTKMLDRPETKYQQQPSSFQPQNNYLKTIPKPTDQDPSSSSEINLDLTSVPLVSLNNSSKSPSSLQILSQVFDNKKQQSKQITPIRSASFTLNKSDQNNTSPIMTVTTATESINNQPYYGESKSDVTDSNERSNLFNTRPLNHNNDGRSRHCGPLITTNQVYVMTTNKNTLQPSSSSTNSSTFMTTSPSHSSPYETVTSPSTSHKLLSHSQPANYFSRLPQQQRPNRPILDLTSSMKSLSFDSATNTNSDNLSSRTFVHCKPSSSSTSSHLRQLPVSTSSFQPVVKHQQPQNNKHSSMYIVTVNQRENNNRQSSSQIVLNTSAHAKPLDQTSTNLLYNEENTQTPSCFTPKRHPCHRQNAVRYKSFDNQNQNIEHSSRSPTPRQNESGSEVKRLSRSSTRISDQLPSSLSSTTTSFTTTPNRIYSSDHDYSYISRYQSIERRAKHSPSFDINNELREISWNVKEKAKLFEKLQPHSQTSKTQQRQNILTGRENYV</sequence>
<feature type="region of interest" description="Disordered" evidence="1">
    <location>
        <begin position="532"/>
        <end position="554"/>
    </location>
</feature>
<dbReference type="InterPro" id="IPR000198">
    <property type="entry name" value="RhoGAP_dom"/>
</dbReference>
<feature type="compositionally biased region" description="Polar residues" evidence="1">
    <location>
        <begin position="537"/>
        <end position="554"/>
    </location>
</feature>
<feature type="compositionally biased region" description="Low complexity" evidence="1">
    <location>
        <begin position="470"/>
        <end position="483"/>
    </location>
</feature>
<organism evidence="3 5">
    <name type="scientific">Didymodactylos carnosus</name>
    <dbReference type="NCBI Taxonomy" id="1234261"/>
    <lineage>
        <taxon>Eukaryota</taxon>
        <taxon>Metazoa</taxon>
        <taxon>Spiralia</taxon>
        <taxon>Gnathifera</taxon>
        <taxon>Rotifera</taxon>
        <taxon>Eurotatoria</taxon>
        <taxon>Bdelloidea</taxon>
        <taxon>Philodinida</taxon>
        <taxon>Philodinidae</taxon>
        <taxon>Didymodactylos</taxon>
    </lineage>
</organism>
<dbReference type="InterPro" id="IPR008936">
    <property type="entry name" value="Rho_GTPase_activation_prot"/>
</dbReference>
<evidence type="ECO:0000259" key="2">
    <source>
        <dbReference type="PROSITE" id="PS50238"/>
    </source>
</evidence>
<feature type="domain" description="Rho-GAP" evidence="2">
    <location>
        <begin position="1"/>
        <end position="74"/>
    </location>
</feature>
<evidence type="ECO:0000313" key="3">
    <source>
        <dbReference type="EMBL" id="CAF1281690.1"/>
    </source>
</evidence>
<feature type="region of interest" description="Disordered" evidence="1">
    <location>
        <begin position="291"/>
        <end position="392"/>
    </location>
</feature>
<feature type="region of interest" description="Disordered" evidence="1">
    <location>
        <begin position="440"/>
        <end position="501"/>
    </location>
</feature>
<evidence type="ECO:0000313" key="4">
    <source>
        <dbReference type="EMBL" id="CAF4077636.1"/>
    </source>
</evidence>
<feature type="compositionally biased region" description="Polar residues" evidence="1">
    <location>
        <begin position="648"/>
        <end position="666"/>
    </location>
</feature>
<dbReference type="GO" id="GO:0007165">
    <property type="term" value="P:signal transduction"/>
    <property type="evidence" value="ECO:0007669"/>
    <property type="project" value="InterPro"/>
</dbReference>
<feature type="compositionally biased region" description="Low complexity" evidence="1">
    <location>
        <begin position="299"/>
        <end position="329"/>
    </location>
</feature>
<feature type="compositionally biased region" description="Low complexity" evidence="1">
    <location>
        <begin position="349"/>
        <end position="364"/>
    </location>
</feature>
<keyword evidence="5" id="KW-1185">Reference proteome</keyword>
<dbReference type="Proteomes" id="UP000681722">
    <property type="component" value="Unassembled WGS sequence"/>
</dbReference>
<dbReference type="Gene3D" id="1.10.555.10">
    <property type="entry name" value="Rho GTPase activation protein"/>
    <property type="match status" value="1"/>
</dbReference>
<proteinExistence type="predicted"/>
<feature type="region of interest" description="Disordered" evidence="1">
    <location>
        <begin position="929"/>
        <end position="953"/>
    </location>
</feature>
<feature type="region of interest" description="Disordered" evidence="1">
    <location>
        <begin position="821"/>
        <end position="882"/>
    </location>
</feature>
<feature type="compositionally biased region" description="Basic residues" evidence="1">
    <location>
        <begin position="370"/>
        <end position="380"/>
    </location>
</feature>
<feature type="compositionally biased region" description="Polar residues" evidence="1">
    <location>
        <begin position="932"/>
        <end position="946"/>
    </location>
</feature>
<dbReference type="SUPFAM" id="SSF48350">
    <property type="entry name" value="GTPase activation domain, GAP"/>
    <property type="match status" value="1"/>
</dbReference>
<gene>
    <name evidence="3" type="ORF">GPM918_LOCUS27588</name>
    <name evidence="4" type="ORF">SRO942_LOCUS27936</name>
</gene>
<dbReference type="OrthoDB" id="27389at2759"/>
<dbReference type="AlphaFoldDB" id="A0A815CC37"/>
<evidence type="ECO:0000256" key="1">
    <source>
        <dbReference type="SAM" id="MobiDB-lite"/>
    </source>
</evidence>
<protein>
    <recommendedName>
        <fullName evidence="2">Rho-GAP domain-containing protein</fullName>
    </recommendedName>
</protein>
<feature type="compositionally biased region" description="Basic and acidic residues" evidence="1">
    <location>
        <begin position="446"/>
        <end position="468"/>
    </location>
</feature>
<accession>A0A815CC37</accession>
<dbReference type="PROSITE" id="PS50238">
    <property type="entry name" value="RHOGAP"/>
    <property type="match status" value="1"/>
</dbReference>
<dbReference type="Proteomes" id="UP000663829">
    <property type="component" value="Unassembled WGS sequence"/>
</dbReference>
<feature type="region of interest" description="Disordered" evidence="1">
    <location>
        <begin position="627"/>
        <end position="666"/>
    </location>
</feature>